<feature type="transmembrane region" description="Helical" evidence="12">
    <location>
        <begin position="87"/>
        <end position="106"/>
    </location>
</feature>
<proteinExistence type="inferred from homology"/>
<dbReference type="PANTHER" id="PTHR22777:SF32">
    <property type="entry name" value="UPF0053 INNER MEMBRANE PROTEIN YFJD"/>
    <property type="match status" value="1"/>
</dbReference>
<dbReference type="AlphaFoldDB" id="A0A7J5BBW1"/>
<evidence type="ECO:0000256" key="7">
    <source>
        <dbReference type="ARBA" id="ARBA00023122"/>
    </source>
</evidence>
<dbReference type="SUPFAM" id="SSF54631">
    <property type="entry name" value="CBS-domain pair"/>
    <property type="match status" value="1"/>
</dbReference>
<dbReference type="CDD" id="cd04590">
    <property type="entry name" value="CBS_pair_CorC_HlyC_assoc"/>
    <property type="match status" value="1"/>
</dbReference>
<dbReference type="SMART" id="SM00116">
    <property type="entry name" value="CBS"/>
    <property type="match status" value="2"/>
</dbReference>
<organism evidence="15 16">
    <name type="scientific">Gulosibacter chungangensis</name>
    <dbReference type="NCBI Taxonomy" id="979746"/>
    <lineage>
        <taxon>Bacteria</taxon>
        <taxon>Bacillati</taxon>
        <taxon>Actinomycetota</taxon>
        <taxon>Actinomycetes</taxon>
        <taxon>Micrococcales</taxon>
        <taxon>Microbacteriaceae</taxon>
        <taxon>Gulosibacter</taxon>
    </lineage>
</organism>
<keyword evidence="5" id="KW-0677">Repeat</keyword>
<dbReference type="Pfam" id="PF03471">
    <property type="entry name" value="CorC_HlyC"/>
    <property type="match status" value="1"/>
</dbReference>
<reference evidence="15 16" key="1">
    <citation type="submission" date="2019-09" db="EMBL/GenBank/DDBJ databases">
        <title>Phylogeny of genus Pseudoclavibacter and closely related genus.</title>
        <authorList>
            <person name="Li Y."/>
        </authorList>
    </citation>
    <scope>NUCLEOTIDE SEQUENCE [LARGE SCALE GENOMIC DNA]</scope>
    <source>
        <strain evidence="15 16">KCTC 13959</strain>
    </source>
</reference>
<dbReference type="PANTHER" id="PTHR22777">
    <property type="entry name" value="HEMOLYSIN-RELATED"/>
    <property type="match status" value="1"/>
</dbReference>
<evidence type="ECO:0000256" key="10">
    <source>
        <dbReference type="PROSITE-ProRule" id="PRU01193"/>
    </source>
</evidence>
<feature type="domain" description="CBS" evidence="13">
    <location>
        <begin position="271"/>
        <end position="328"/>
    </location>
</feature>
<evidence type="ECO:0000259" key="14">
    <source>
        <dbReference type="PROSITE" id="PS51846"/>
    </source>
</evidence>
<dbReference type="InterPro" id="IPR005170">
    <property type="entry name" value="Transptr-assoc_dom"/>
</dbReference>
<dbReference type="Gene3D" id="3.10.580.10">
    <property type="entry name" value="CBS-domain"/>
    <property type="match status" value="1"/>
</dbReference>
<dbReference type="InterPro" id="IPR000644">
    <property type="entry name" value="CBS_dom"/>
</dbReference>
<dbReference type="InterPro" id="IPR044751">
    <property type="entry name" value="Ion_transp-like_CBS"/>
</dbReference>
<comment type="caution">
    <text evidence="15">The sequence shown here is derived from an EMBL/GenBank/DDBJ whole genome shotgun (WGS) entry which is preliminary data.</text>
</comment>
<comment type="subcellular location">
    <subcellularLocation>
        <location evidence="1">Cell membrane</location>
        <topology evidence="1">Multi-pass membrane protein</topology>
    </subcellularLocation>
</comment>
<evidence type="ECO:0000256" key="8">
    <source>
        <dbReference type="ARBA" id="ARBA00023136"/>
    </source>
</evidence>
<evidence type="ECO:0000313" key="15">
    <source>
        <dbReference type="EMBL" id="KAB1643630.1"/>
    </source>
</evidence>
<evidence type="ECO:0000313" key="16">
    <source>
        <dbReference type="Proteomes" id="UP000433493"/>
    </source>
</evidence>
<feature type="domain" description="CNNM transmembrane" evidence="14">
    <location>
        <begin position="1"/>
        <end position="185"/>
    </location>
</feature>
<keyword evidence="7 9" id="KW-0129">CBS domain</keyword>
<keyword evidence="16" id="KW-1185">Reference proteome</keyword>
<evidence type="ECO:0000259" key="13">
    <source>
        <dbReference type="PROSITE" id="PS51371"/>
    </source>
</evidence>
<dbReference type="PROSITE" id="PS51371">
    <property type="entry name" value="CBS"/>
    <property type="match status" value="2"/>
</dbReference>
<sequence>MTWLLVISILIVLVLISTLLSAAEVALETLPRADIADLAESKPRNRFLPGIANNPEGHEHSVKFTRAGAETLATALLAVWLGDQLESLWLAFVITAVIMLIVHFLLSGSSARSIGRAYAPVTVAALAWLIRGSRVLTGLVADLLTAIGDSVTPNNTSRSGSLSSEEQLLSMVDEAAEDDVLEEEDRELIHSIFDFSDRLVREVMVARTDMLTVDASATIGDALTELLAAGISRAPIIGRDSDDVRGIVYQKDLAREMMQRTAIDRANIASVARPATFVPESLAASDLLRRMQRESTHFAIVIDEYGGVAGLVTFEDLIEELVGEISDEHDRDSEEIELLADGGMRVSSRMSTADLGELFDIEMDDEDVDSVGGLLSKALGKIPVLGDRVVVDQLELTADRVGRRHRVTEVTVRFIGGAAKDAQLSEPLADSLTAVLHDRNDGQGRPTAVHSNRKRNHDTTEEDAR</sequence>
<evidence type="ECO:0000256" key="12">
    <source>
        <dbReference type="SAM" id="Phobius"/>
    </source>
</evidence>
<dbReference type="RefSeq" id="WP_158052045.1">
    <property type="nucleotide sequence ID" value="NZ_WBKB01000003.1"/>
</dbReference>
<dbReference type="Pfam" id="PF00571">
    <property type="entry name" value="CBS"/>
    <property type="match status" value="2"/>
</dbReference>
<dbReference type="InterPro" id="IPR002550">
    <property type="entry name" value="CNNM"/>
</dbReference>
<evidence type="ECO:0000256" key="1">
    <source>
        <dbReference type="ARBA" id="ARBA00004651"/>
    </source>
</evidence>
<dbReference type="GO" id="GO:0050660">
    <property type="term" value="F:flavin adenine dinucleotide binding"/>
    <property type="evidence" value="ECO:0007669"/>
    <property type="project" value="InterPro"/>
</dbReference>
<feature type="region of interest" description="Disordered" evidence="11">
    <location>
        <begin position="438"/>
        <end position="465"/>
    </location>
</feature>
<dbReference type="SMART" id="SM01091">
    <property type="entry name" value="CorC_HlyC"/>
    <property type="match status" value="1"/>
</dbReference>
<accession>A0A7J5BBW1</accession>
<evidence type="ECO:0000256" key="2">
    <source>
        <dbReference type="ARBA" id="ARBA00006337"/>
    </source>
</evidence>
<dbReference type="EMBL" id="WBKB01000003">
    <property type="protein sequence ID" value="KAB1643630.1"/>
    <property type="molecule type" value="Genomic_DNA"/>
</dbReference>
<keyword evidence="4 10" id="KW-0812">Transmembrane</keyword>
<dbReference type="Gene3D" id="3.30.465.10">
    <property type="match status" value="1"/>
</dbReference>
<evidence type="ECO:0000256" key="5">
    <source>
        <dbReference type="ARBA" id="ARBA00022737"/>
    </source>
</evidence>
<protein>
    <submittedName>
        <fullName evidence="15">HlyC/CorC family transporter</fullName>
    </submittedName>
</protein>
<dbReference type="InterPro" id="IPR016169">
    <property type="entry name" value="FAD-bd_PCMH_sub2"/>
</dbReference>
<dbReference type="OrthoDB" id="110231at2"/>
<comment type="similarity">
    <text evidence="2">Belongs to the UPF0053 family.</text>
</comment>
<dbReference type="SUPFAM" id="SSF56176">
    <property type="entry name" value="FAD-binding/transporter-associated domain-like"/>
    <property type="match status" value="1"/>
</dbReference>
<keyword evidence="6 10" id="KW-1133">Transmembrane helix</keyword>
<keyword evidence="3" id="KW-1003">Cell membrane</keyword>
<gene>
    <name evidence="15" type="ORF">F8O05_07075</name>
</gene>
<feature type="domain" description="CBS" evidence="13">
    <location>
        <begin position="204"/>
        <end position="263"/>
    </location>
</feature>
<dbReference type="InterPro" id="IPR046342">
    <property type="entry name" value="CBS_dom_sf"/>
</dbReference>
<dbReference type="PROSITE" id="PS51846">
    <property type="entry name" value="CNNM"/>
    <property type="match status" value="1"/>
</dbReference>
<evidence type="ECO:0000256" key="4">
    <source>
        <dbReference type="ARBA" id="ARBA00022692"/>
    </source>
</evidence>
<name>A0A7J5BBW1_9MICO</name>
<dbReference type="Pfam" id="PF01595">
    <property type="entry name" value="CNNM"/>
    <property type="match status" value="1"/>
</dbReference>
<dbReference type="GO" id="GO:0005886">
    <property type="term" value="C:plasma membrane"/>
    <property type="evidence" value="ECO:0007669"/>
    <property type="project" value="UniProtKB-SubCell"/>
</dbReference>
<evidence type="ECO:0000256" key="3">
    <source>
        <dbReference type="ARBA" id="ARBA00022475"/>
    </source>
</evidence>
<evidence type="ECO:0000256" key="9">
    <source>
        <dbReference type="PROSITE-ProRule" id="PRU00703"/>
    </source>
</evidence>
<dbReference type="FunFam" id="3.10.580.10:FF:000002">
    <property type="entry name" value="Magnesium/cobalt efflux protein CorC"/>
    <property type="match status" value="1"/>
</dbReference>
<evidence type="ECO:0000256" key="11">
    <source>
        <dbReference type="SAM" id="MobiDB-lite"/>
    </source>
</evidence>
<dbReference type="Proteomes" id="UP000433493">
    <property type="component" value="Unassembled WGS sequence"/>
</dbReference>
<keyword evidence="8 10" id="KW-0472">Membrane</keyword>
<evidence type="ECO:0000256" key="6">
    <source>
        <dbReference type="ARBA" id="ARBA00022989"/>
    </source>
</evidence>
<dbReference type="InterPro" id="IPR036318">
    <property type="entry name" value="FAD-bd_PCMH-like_sf"/>
</dbReference>